<evidence type="ECO:0000256" key="3">
    <source>
        <dbReference type="ARBA" id="ARBA00023125"/>
    </source>
</evidence>
<reference evidence="5 6" key="1">
    <citation type="submission" date="2016-04" db="EMBL/GenBank/DDBJ databases">
        <title>Complete genome sequence of natural rubber-degrading, novel Gram-negative bacterium, Rhizobacter gummiphilus strain NS21.</title>
        <authorList>
            <person name="Tabata M."/>
            <person name="Kasai D."/>
            <person name="Fukuda M."/>
        </authorList>
    </citation>
    <scope>NUCLEOTIDE SEQUENCE [LARGE SCALE GENOMIC DNA]</scope>
    <source>
        <strain evidence="5 6">NS21</strain>
    </source>
</reference>
<dbReference type="InterPro" id="IPR036388">
    <property type="entry name" value="WH-like_DNA-bd_sf"/>
</dbReference>
<dbReference type="SUPFAM" id="SSF46785">
    <property type="entry name" value="Winged helix' DNA-binding domain"/>
    <property type="match status" value="1"/>
</dbReference>
<keyword evidence="2" id="KW-0805">Transcription regulation</keyword>
<organism evidence="5 6">
    <name type="scientific">Piscinibacter gummiphilus</name>
    <dbReference type="NCBI Taxonomy" id="946333"/>
    <lineage>
        <taxon>Bacteria</taxon>
        <taxon>Pseudomonadati</taxon>
        <taxon>Pseudomonadota</taxon>
        <taxon>Betaproteobacteria</taxon>
        <taxon>Burkholderiales</taxon>
        <taxon>Sphaerotilaceae</taxon>
        <taxon>Piscinibacter</taxon>
    </lineage>
</organism>
<dbReference type="CDD" id="cd08422">
    <property type="entry name" value="PBP2_CrgA_like"/>
    <property type="match status" value="1"/>
</dbReference>
<dbReference type="GO" id="GO:0003700">
    <property type="term" value="F:DNA-binding transcription factor activity"/>
    <property type="evidence" value="ECO:0007669"/>
    <property type="project" value="InterPro"/>
</dbReference>
<dbReference type="Pfam" id="PF00126">
    <property type="entry name" value="HTH_1"/>
    <property type="match status" value="1"/>
</dbReference>
<dbReference type="Gene3D" id="1.10.10.10">
    <property type="entry name" value="Winged helix-like DNA-binding domain superfamily/Winged helix DNA-binding domain"/>
    <property type="match status" value="1"/>
</dbReference>
<dbReference type="Pfam" id="PF03466">
    <property type="entry name" value="LysR_substrate"/>
    <property type="match status" value="1"/>
</dbReference>
<dbReference type="STRING" id="946333.A4W93_01910"/>
<dbReference type="InterPro" id="IPR005119">
    <property type="entry name" value="LysR_subst-bd"/>
</dbReference>
<dbReference type="InterPro" id="IPR000847">
    <property type="entry name" value="LysR_HTH_N"/>
</dbReference>
<dbReference type="GO" id="GO:0006351">
    <property type="term" value="P:DNA-templated transcription"/>
    <property type="evidence" value="ECO:0007669"/>
    <property type="project" value="TreeGrafter"/>
</dbReference>
<evidence type="ECO:0000256" key="2">
    <source>
        <dbReference type="ARBA" id="ARBA00023015"/>
    </source>
</evidence>
<dbReference type="EMBL" id="CP015118">
    <property type="protein sequence ID" value="ARN18775.1"/>
    <property type="molecule type" value="Genomic_DNA"/>
</dbReference>
<dbReference type="PROSITE" id="PS50931">
    <property type="entry name" value="HTH_LYSR"/>
    <property type="match status" value="1"/>
</dbReference>
<protein>
    <submittedName>
        <fullName evidence="5">Uncharacterized protein</fullName>
    </submittedName>
</protein>
<dbReference type="Gene3D" id="3.40.190.290">
    <property type="match status" value="1"/>
</dbReference>
<accession>A0A1W6L3A2</accession>
<dbReference type="GO" id="GO:0043565">
    <property type="term" value="F:sequence-specific DNA binding"/>
    <property type="evidence" value="ECO:0007669"/>
    <property type="project" value="TreeGrafter"/>
</dbReference>
<proteinExistence type="inferred from homology"/>
<dbReference type="OrthoDB" id="5671700at2"/>
<evidence type="ECO:0000313" key="6">
    <source>
        <dbReference type="Proteomes" id="UP000193427"/>
    </source>
</evidence>
<dbReference type="InterPro" id="IPR036390">
    <property type="entry name" value="WH_DNA-bd_sf"/>
</dbReference>
<dbReference type="SUPFAM" id="SSF53850">
    <property type="entry name" value="Periplasmic binding protein-like II"/>
    <property type="match status" value="1"/>
</dbReference>
<name>A0A1W6L3A2_9BURK</name>
<keyword evidence="3" id="KW-0238">DNA-binding</keyword>
<evidence type="ECO:0000256" key="4">
    <source>
        <dbReference type="ARBA" id="ARBA00023163"/>
    </source>
</evidence>
<evidence type="ECO:0000256" key="1">
    <source>
        <dbReference type="ARBA" id="ARBA00009437"/>
    </source>
</evidence>
<dbReference type="FunFam" id="1.10.10.10:FF:000001">
    <property type="entry name" value="LysR family transcriptional regulator"/>
    <property type="match status" value="1"/>
</dbReference>
<evidence type="ECO:0000313" key="5">
    <source>
        <dbReference type="EMBL" id="ARN18775.1"/>
    </source>
</evidence>
<dbReference type="PANTHER" id="PTHR30537:SF31">
    <property type="entry name" value="TRANSCRIPTIONAL REGULATOR, LYSR FAMILY"/>
    <property type="match status" value="1"/>
</dbReference>
<dbReference type="RefSeq" id="WP_157782102.1">
    <property type="nucleotide sequence ID" value="NZ_BSPR01000012.1"/>
</dbReference>
<dbReference type="InterPro" id="IPR058163">
    <property type="entry name" value="LysR-type_TF_proteobact-type"/>
</dbReference>
<dbReference type="KEGG" id="rgu:A4W93_01910"/>
<keyword evidence="6" id="KW-1185">Reference proteome</keyword>
<dbReference type="Proteomes" id="UP000193427">
    <property type="component" value="Chromosome"/>
</dbReference>
<dbReference type="AlphaFoldDB" id="A0A1W6L3A2"/>
<dbReference type="PANTHER" id="PTHR30537">
    <property type="entry name" value="HTH-TYPE TRANSCRIPTIONAL REGULATOR"/>
    <property type="match status" value="1"/>
</dbReference>
<comment type="similarity">
    <text evidence="1">Belongs to the LysR transcriptional regulatory family.</text>
</comment>
<gene>
    <name evidence="5" type="ORF">A4W93_01910</name>
</gene>
<sequence length="300" mass="31967">MTRDLNDLTLFASVVDAGGYSAAERQTGVPKSRLSRRVAALEGELGVRLIQRTANRFFVTEAGERVYRHARAIADEADALAASVAETRDEPAGLVRVAAAPLAGELWLAGWVGEFAVKHPKVRVAMSLSNRYVDLLAERFDLALRYSSTPLADADVVARPLGQSGMRLYASPAFLATHGEPADLDALRVLPAVVLGRLERPRPWVFTGTAGEAVSFVPPSRFLVNNILAARAAAIAGAGLVQLPDGACDEAVAAGALREVLPALAPPPTTAYAVYPSRRGASAAVRHLIAFIEKRMRALR</sequence>
<keyword evidence="4" id="KW-0804">Transcription</keyword>